<name>A0A1I6H0W2_9EURY</name>
<comment type="subcellular location">
    <subcellularLocation>
        <location evidence="1">Cell membrane</location>
        <topology evidence="1">Multi-pass membrane protein</topology>
    </subcellularLocation>
</comment>
<dbReference type="AlphaFoldDB" id="A0A1I6H0W2"/>
<keyword evidence="3" id="KW-0808">Transferase</keyword>
<evidence type="ECO:0000256" key="7">
    <source>
        <dbReference type="SAM" id="Phobius"/>
    </source>
</evidence>
<organism evidence="8 9">
    <name type="scientific">Halogeometricum rufum</name>
    <dbReference type="NCBI Taxonomy" id="553469"/>
    <lineage>
        <taxon>Archaea</taxon>
        <taxon>Methanobacteriati</taxon>
        <taxon>Methanobacteriota</taxon>
        <taxon>Stenosarchaea group</taxon>
        <taxon>Halobacteria</taxon>
        <taxon>Halobacteriales</taxon>
        <taxon>Haloferacaceae</taxon>
        <taxon>Halogeometricum</taxon>
    </lineage>
</organism>
<protein>
    <recommendedName>
        <fullName evidence="10">DUF2029 domain-containing protein</fullName>
    </recommendedName>
</protein>
<proteinExistence type="predicted"/>
<feature type="transmembrane region" description="Helical" evidence="7">
    <location>
        <begin position="211"/>
        <end position="233"/>
    </location>
</feature>
<dbReference type="RefSeq" id="WP_089806865.1">
    <property type="nucleotide sequence ID" value="NZ_FOYT01000001.1"/>
</dbReference>
<evidence type="ECO:0000256" key="4">
    <source>
        <dbReference type="ARBA" id="ARBA00022692"/>
    </source>
</evidence>
<evidence type="ECO:0000256" key="1">
    <source>
        <dbReference type="ARBA" id="ARBA00004651"/>
    </source>
</evidence>
<evidence type="ECO:0000256" key="2">
    <source>
        <dbReference type="ARBA" id="ARBA00022475"/>
    </source>
</evidence>
<feature type="transmembrane region" description="Helical" evidence="7">
    <location>
        <begin position="118"/>
        <end position="143"/>
    </location>
</feature>
<sequence length="444" mass="48106">MTQSWYESALSPALPSRRTVLWLCVLACVANVVLVGALAGAGVLKSTERGDIEYTDTETRPDGDIVVPSDADYRFAIESPTDADAFYNMVVRVWSGGPLYNTWQPDNVQEYHYLPVTYYFFAAISLFGYVAFKYLLFGLSLLATAGGTYLLLDAESSSVGFDLSRRALLGLSAASVGFAPMVANFKVGQVTPFAYLCTAVAWWAYRRSDDGLGGAALVVPTILKPYWMSPLAVFISPADRRWRGVVGFLAAFAAANALSVFAFGVETTAHYYAIVASEALAESGGLEPITEWSVEAIRPFPFLGGVAIVPRLLSVLPIAWVWARYVRGRSDYDVPLFALSIVMLFTLLQSTTLIDLGLALAAFVVLGVHCYRADGWPFALLGLSFLLAHAHTYAMEVLVGNGHPNLAGMLDGEPLLKLLQPAVYAVGLLYLLSLWLASERATAT</sequence>
<keyword evidence="6 7" id="KW-0472">Membrane</keyword>
<dbReference type="InterPro" id="IPR018584">
    <property type="entry name" value="GT87"/>
</dbReference>
<accession>A0A1I6H0W2</accession>
<keyword evidence="4 7" id="KW-0812">Transmembrane</keyword>
<feature type="transmembrane region" description="Helical" evidence="7">
    <location>
        <begin position="190"/>
        <end position="205"/>
    </location>
</feature>
<evidence type="ECO:0000256" key="3">
    <source>
        <dbReference type="ARBA" id="ARBA00022679"/>
    </source>
</evidence>
<dbReference type="OrthoDB" id="350566at2157"/>
<dbReference type="GO" id="GO:0005886">
    <property type="term" value="C:plasma membrane"/>
    <property type="evidence" value="ECO:0007669"/>
    <property type="project" value="UniProtKB-SubCell"/>
</dbReference>
<dbReference type="Pfam" id="PF09594">
    <property type="entry name" value="GT87"/>
    <property type="match status" value="1"/>
</dbReference>
<feature type="transmembrane region" description="Helical" evidence="7">
    <location>
        <begin position="20"/>
        <end position="44"/>
    </location>
</feature>
<keyword evidence="2" id="KW-1003">Cell membrane</keyword>
<feature type="transmembrane region" description="Helical" evidence="7">
    <location>
        <begin position="378"/>
        <end position="398"/>
    </location>
</feature>
<evidence type="ECO:0000256" key="5">
    <source>
        <dbReference type="ARBA" id="ARBA00022989"/>
    </source>
</evidence>
<dbReference type="EMBL" id="FOYT01000001">
    <property type="protein sequence ID" value="SFR48058.1"/>
    <property type="molecule type" value="Genomic_DNA"/>
</dbReference>
<keyword evidence="9" id="KW-1185">Reference proteome</keyword>
<dbReference type="GO" id="GO:0016758">
    <property type="term" value="F:hexosyltransferase activity"/>
    <property type="evidence" value="ECO:0007669"/>
    <property type="project" value="InterPro"/>
</dbReference>
<evidence type="ECO:0000256" key="6">
    <source>
        <dbReference type="ARBA" id="ARBA00023136"/>
    </source>
</evidence>
<evidence type="ECO:0000313" key="9">
    <source>
        <dbReference type="Proteomes" id="UP000198531"/>
    </source>
</evidence>
<dbReference type="Proteomes" id="UP000198531">
    <property type="component" value="Unassembled WGS sequence"/>
</dbReference>
<reference evidence="9" key="1">
    <citation type="submission" date="2016-10" db="EMBL/GenBank/DDBJ databases">
        <authorList>
            <person name="Varghese N."/>
            <person name="Submissions S."/>
        </authorList>
    </citation>
    <scope>NUCLEOTIDE SEQUENCE [LARGE SCALE GENOMIC DNA]</scope>
    <source>
        <strain evidence="9">CGMCC 1.7736</strain>
    </source>
</reference>
<evidence type="ECO:0000313" key="8">
    <source>
        <dbReference type="EMBL" id="SFR48058.1"/>
    </source>
</evidence>
<feature type="transmembrane region" description="Helical" evidence="7">
    <location>
        <begin position="245"/>
        <end position="265"/>
    </location>
</feature>
<evidence type="ECO:0008006" key="10">
    <source>
        <dbReference type="Google" id="ProtNLM"/>
    </source>
</evidence>
<keyword evidence="5 7" id="KW-1133">Transmembrane helix</keyword>
<feature type="transmembrane region" description="Helical" evidence="7">
    <location>
        <begin position="302"/>
        <end position="323"/>
    </location>
</feature>
<gene>
    <name evidence="8" type="ORF">SAMN04487947_1943</name>
</gene>
<feature type="transmembrane region" description="Helical" evidence="7">
    <location>
        <begin position="418"/>
        <end position="437"/>
    </location>
</feature>